<dbReference type="EMBL" id="MFNE01000053">
    <property type="protein sequence ID" value="OGG93035.1"/>
    <property type="molecule type" value="Genomic_DNA"/>
</dbReference>
<gene>
    <name evidence="1" type="ORF">A2527_13945</name>
</gene>
<comment type="caution">
    <text evidence="1">The sequence shown here is derived from an EMBL/GenBank/DDBJ whole genome shotgun (WGS) entry which is preliminary data.</text>
</comment>
<accession>A0A1F6G4L0</accession>
<proteinExistence type="predicted"/>
<dbReference type="Proteomes" id="UP000178449">
    <property type="component" value="Unassembled WGS sequence"/>
</dbReference>
<reference evidence="1 2" key="1">
    <citation type="journal article" date="2016" name="Nat. Commun.">
        <title>Thousands of microbial genomes shed light on interconnected biogeochemical processes in an aquifer system.</title>
        <authorList>
            <person name="Anantharaman K."/>
            <person name="Brown C.T."/>
            <person name="Hug L.A."/>
            <person name="Sharon I."/>
            <person name="Castelle C.J."/>
            <person name="Probst A.J."/>
            <person name="Thomas B.C."/>
            <person name="Singh A."/>
            <person name="Wilkins M.J."/>
            <person name="Karaoz U."/>
            <person name="Brodie E.L."/>
            <person name="Williams K.H."/>
            <person name="Hubbard S.S."/>
            <person name="Banfield J.F."/>
        </authorList>
    </citation>
    <scope>NUCLEOTIDE SEQUENCE [LARGE SCALE GENOMIC DNA]</scope>
</reference>
<protein>
    <submittedName>
        <fullName evidence="1">Uncharacterized protein</fullName>
    </submittedName>
</protein>
<dbReference type="STRING" id="1817772.A2527_13945"/>
<organism evidence="1 2">
    <name type="scientific">Candidatus Lambdaproteobacteria bacterium RIFOXYD2_FULL_50_16</name>
    <dbReference type="NCBI Taxonomy" id="1817772"/>
    <lineage>
        <taxon>Bacteria</taxon>
        <taxon>Pseudomonadati</taxon>
        <taxon>Pseudomonadota</taxon>
        <taxon>Candidatus Lambdaproteobacteria</taxon>
    </lineage>
</organism>
<sequence>MAKVFILLIGLLLCGQTGWAKKPVWVDPIAAKAPWMDQMYVYLEHDAFNSKKCKAPDPSVVCGAREEKLELFAESDGQDGFVLNIKERESDDKMFRLRMVRVRFSQREGIVLTDVTDFYDNFPRVMRNTDVPIVVRRWLMDIQKSLRSDYPFPPLRE</sequence>
<dbReference type="AlphaFoldDB" id="A0A1F6G4L0"/>
<evidence type="ECO:0000313" key="1">
    <source>
        <dbReference type="EMBL" id="OGG93035.1"/>
    </source>
</evidence>
<evidence type="ECO:0000313" key="2">
    <source>
        <dbReference type="Proteomes" id="UP000178449"/>
    </source>
</evidence>
<name>A0A1F6G4L0_9PROT</name>